<dbReference type="PIRSF" id="PIRSF018005">
    <property type="entry name" value="UCP018005"/>
    <property type="match status" value="1"/>
</dbReference>
<dbReference type="Proteomes" id="UP001152766">
    <property type="component" value="Unassembled WGS sequence"/>
</dbReference>
<dbReference type="InterPro" id="IPR017804">
    <property type="entry name" value="MeTrfase_EgtD-like"/>
</dbReference>
<dbReference type="AlphaFoldDB" id="A0A9X4R4Y8"/>
<dbReference type="EC" id="2.1.1.44" evidence="4"/>
<reference evidence="4" key="1">
    <citation type="submission" date="2019-02" db="EMBL/GenBank/DDBJ databases">
        <title>Draft genome of the type strain Pelomonas aquatica CCUG 52575T.</title>
        <authorList>
            <person name="Gomila M."/>
            <person name="Lalucat J."/>
        </authorList>
    </citation>
    <scope>NUCLEOTIDE SEQUENCE</scope>
    <source>
        <strain evidence="4">CCUG 52575</strain>
    </source>
</reference>
<keyword evidence="2 4" id="KW-0808">Transferase</keyword>
<protein>
    <submittedName>
        <fullName evidence="4">L-histidine N(Alpha)-methyltransferase</fullName>
        <ecNumber evidence="4">2.1.1.44</ecNumber>
    </submittedName>
</protein>
<evidence type="ECO:0000259" key="3">
    <source>
        <dbReference type="Pfam" id="PF10017"/>
    </source>
</evidence>
<feature type="domain" description="Histidine-specific methyltransferase SAM-dependent" evidence="3">
    <location>
        <begin position="20"/>
        <end position="319"/>
    </location>
</feature>
<keyword evidence="1 4" id="KW-0489">Methyltransferase</keyword>
<dbReference type="PANTHER" id="PTHR43397:SF1">
    <property type="entry name" value="ERGOTHIONEINE BIOSYNTHESIS PROTEIN 1"/>
    <property type="match status" value="1"/>
</dbReference>
<dbReference type="PANTHER" id="PTHR43397">
    <property type="entry name" value="ERGOTHIONEINE BIOSYNTHESIS PROTEIN 1"/>
    <property type="match status" value="1"/>
</dbReference>
<dbReference type="GO" id="GO:0032259">
    <property type="term" value="P:methylation"/>
    <property type="evidence" value="ECO:0007669"/>
    <property type="project" value="UniProtKB-KW"/>
</dbReference>
<dbReference type="NCBIfam" id="TIGR03438">
    <property type="entry name" value="egtD_ergothio"/>
    <property type="match status" value="1"/>
</dbReference>
<dbReference type="InterPro" id="IPR035094">
    <property type="entry name" value="EgtD"/>
</dbReference>
<dbReference type="SUPFAM" id="SSF53335">
    <property type="entry name" value="S-adenosyl-L-methionine-dependent methyltransferases"/>
    <property type="match status" value="1"/>
</dbReference>
<name>A0A9X4R4Y8_9BURK</name>
<proteinExistence type="predicted"/>
<evidence type="ECO:0000256" key="1">
    <source>
        <dbReference type="ARBA" id="ARBA00022603"/>
    </source>
</evidence>
<dbReference type="Pfam" id="PF10017">
    <property type="entry name" value="Methyltransf_33"/>
    <property type="match status" value="1"/>
</dbReference>
<keyword evidence="5" id="KW-1185">Reference proteome</keyword>
<dbReference type="InterPro" id="IPR051128">
    <property type="entry name" value="EgtD_Methyltrsf_superfamily"/>
</dbReference>
<dbReference type="EMBL" id="SGUG01000021">
    <property type="protein sequence ID" value="MDG0863772.1"/>
    <property type="molecule type" value="Genomic_DNA"/>
</dbReference>
<dbReference type="InterPro" id="IPR029063">
    <property type="entry name" value="SAM-dependent_MTases_sf"/>
</dbReference>
<dbReference type="RefSeq" id="WP_268149864.1">
    <property type="nucleotide sequence ID" value="NZ_JAPPUW010000007.1"/>
</dbReference>
<evidence type="ECO:0000313" key="4">
    <source>
        <dbReference type="EMBL" id="MDG0863772.1"/>
    </source>
</evidence>
<accession>A0A9X4R4Y8</accession>
<dbReference type="InterPro" id="IPR019257">
    <property type="entry name" value="MeTrfase_dom"/>
</dbReference>
<comment type="caution">
    <text evidence="4">The sequence shown here is derived from an EMBL/GenBank/DDBJ whole genome shotgun (WGS) entry which is preliminary data.</text>
</comment>
<evidence type="ECO:0000313" key="5">
    <source>
        <dbReference type="Proteomes" id="UP001152766"/>
    </source>
</evidence>
<gene>
    <name evidence="4" type="primary">egtD</name>
    <name evidence="4" type="ORF">EXJ73_15020</name>
</gene>
<sequence>MKPAVEWRQPLCSADNEAFAADLHAALARVPKAISPKYFYDEAGSRLFEQICELPEYYPTRTERALIEAHAADMAEQFGPGVQLVEYGAGALRKVRLLLDAIPRDGVQFVPVDISGPHLLAACDALAADYPGLSIQPLVADFTRPHTLPPCPEGSRRVGFFPGSSIGNFTPTEADAFLRLAASELAGGGLLIGIDLVKDEATLHAAYNDAAGVTAAFNLNLLHRARRELGADFPPDGFEHLAFYNPAYRRIEMHLRATRALELRVGGEAYAFHEGETLHTEHSHKYTVAGFQALAARAGFSPGKVWTDANGWFAVLWLEARPGE</sequence>
<dbReference type="Gene3D" id="3.40.50.150">
    <property type="entry name" value="Vaccinia Virus protein VP39"/>
    <property type="match status" value="1"/>
</dbReference>
<evidence type="ECO:0000256" key="2">
    <source>
        <dbReference type="ARBA" id="ARBA00022679"/>
    </source>
</evidence>
<dbReference type="GO" id="GO:0052706">
    <property type="term" value="F:L-histidine N(alpha)-methyltransferase activity"/>
    <property type="evidence" value="ECO:0007669"/>
    <property type="project" value="UniProtKB-EC"/>
</dbReference>
<organism evidence="4 5">
    <name type="scientific">Pelomonas aquatica</name>
    <dbReference type="NCBI Taxonomy" id="431058"/>
    <lineage>
        <taxon>Bacteria</taxon>
        <taxon>Pseudomonadati</taxon>
        <taxon>Pseudomonadota</taxon>
        <taxon>Betaproteobacteria</taxon>
        <taxon>Burkholderiales</taxon>
        <taxon>Sphaerotilaceae</taxon>
        <taxon>Roseateles</taxon>
    </lineage>
</organism>